<gene>
    <name evidence="2" type="ORF">ACFSJS_16065</name>
</gene>
<accession>A0ABW4PKD7</accession>
<proteinExistence type="predicted"/>
<evidence type="ECO:0000313" key="3">
    <source>
        <dbReference type="Proteomes" id="UP001597365"/>
    </source>
</evidence>
<sequence length="62" mass="7198">MYRILPLFRDGLRTVFVPSEQLVRWQMRGDPADFPERVEADRQGPPEWEGIGYPPAASRPRS</sequence>
<keyword evidence="3" id="KW-1185">Reference proteome</keyword>
<evidence type="ECO:0000256" key="1">
    <source>
        <dbReference type="SAM" id="MobiDB-lite"/>
    </source>
</evidence>
<dbReference type="EMBL" id="JBHUFU010000009">
    <property type="protein sequence ID" value="MFD1831178.1"/>
    <property type="molecule type" value="Genomic_DNA"/>
</dbReference>
<feature type="region of interest" description="Disordered" evidence="1">
    <location>
        <begin position="34"/>
        <end position="62"/>
    </location>
</feature>
<dbReference type="Proteomes" id="UP001597365">
    <property type="component" value="Unassembled WGS sequence"/>
</dbReference>
<reference evidence="3" key="1">
    <citation type="journal article" date="2019" name="Int. J. Syst. Evol. Microbiol.">
        <title>The Global Catalogue of Microorganisms (GCM) 10K type strain sequencing project: providing services to taxonomists for standard genome sequencing and annotation.</title>
        <authorList>
            <consortium name="The Broad Institute Genomics Platform"/>
            <consortium name="The Broad Institute Genome Sequencing Center for Infectious Disease"/>
            <person name="Wu L."/>
            <person name="Ma J."/>
        </authorList>
    </citation>
    <scope>NUCLEOTIDE SEQUENCE [LARGE SCALE GENOMIC DNA]</scope>
    <source>
        <strain evidence="3">CGMCC 4.7455</strain>
    </source>
</reference>
<dbReference type="RefSeq" id="WP_380900851.1">
    <property type="nucleotide sequence ID" value="NZ_JBHUFU010000009.1"/>
</dbReference>
<name>A0ABW4PKD7_9ACTN</name>
<comment type="caution">
    <text evidence="2">The sequence shown here is derived from an EMBL/GenBank/DDBJ whole genome shotgun (WGS) entry which is preliminary data.</text>
</comment>
<evidence type="ECO:0000313" key="2">
    <source>
        <dbReference type="EMBL" id="MFD1831178.1"/>
    </source>
</evidence>
<protein>
    <submittedName>
        <fullName evidence="2">Uncharacterized protein</fullName>
    </submittedName>
</protein>
<organism evidence="2 3">
    <name type="scientific">Streptomyces desertarenae</name>
    <dbReference type="NCBI Taxonomy" id="2666184"/>
    <lineage>
        <taxon>Bacteria</taxon>
        <taxon>Bacillati</taxon>
        <taxon>Actinomycetota</taxon>
        <taxon>Actinomycetes</taxon>
        <taxon>Kitasatosporales</taxon>
        <taxon>Streptomycetaceae</taxon>
        <taxon>Streptomyces</taxon>
    </lineage>
</organism>
<feature type="compositionally biased region" description="Basic and acidic residues" evidence="1">
    <location>
        <begin position="34"/>
        <end position="44"/>
    </location>
</feature>